<dbReference type="SUPFAM" id="SSF57535">
    <property type="entry name" value="Complement control module/SCR domain"/>
    <property type="match status" value="4"/>
</dbReference>
<dbReference type="PROSITE" id="PS51406">
    <property type="entry name" value="FIBRINOGEN_C_2"/>
    <property type="match status" value="1"/>
</dbReference>
<proteinExistence type="predicted"/>
<dbReference type="InterPro" id="IPR013320">
    <property type="entry name" value="ConA-like_dom_sf"/>
</dbReference>
<dbReference type="Pfam" id="PF00084">
    <property type="entry name" value="Sushi"/>
    <property type="match status" value="4"/>
</dbReference>
<evidence type="ECO:0000259" key="4">
    <source>
        <dbReference type="PROSITE" id="PS50060"/>
    </source>
</evidence>
<dbReference type="SMART" id="SM00186">
    <property type="entry name" value="FBG"/>
    <property type="match status" value="1"/>
</dbReference>
<dbReference type="AlphaFoldDB" id="A0A1S3I1J3"/>
<gene>
    <name evidence="8" type="primary">LOC106160162</name>
</gene>
<feature type="domain" description="Fibrinogen C-terminal" evidence="6">
    <location>
        <begin position="980"/>
        <end position="1198"/>
    </location>
</feature>
<feature type="domain" description="CUB" evidence="3">
    <location>
        <begin position="389"/>
        <end position="498"/>
    </location>
</feature>
<comment type="caution">
    <text evidence="2">Lacks conserved residue(s) required for the propagation of feature annotation.</text>
</comment>
<dbReference type="PROSITE" id="PS50060">
    <property type="entry name" value="MAM_2"/>
    <property type="match status" value="2"/>
</dbReference>
<dbReference type="PANTHER" id="PTHR23282">
    <property type="entry name" value="APICAL ENDOSOMAL GLYCOPROTEIN PRECURSOR"/>
    <property type="match status" value="1"/>
</dbReference>
<dbReference type="InterPro" id="IPR002181">
    <property type="entry name" value="Fibrinogen_a/b/g_C_dom"/>
</dbReference>
<dbReference type="Pfam" id="PF00629">
    <property type="entry name" value="MAM"/>
    <property type="match status" value="2"/>
</dbReference>
<dbReference type="PANTHER" id="PTHR23282:SF101">
    <property type="entry name" value="MAM DOMAIN-CONTAINING PROTEIN"/>
    <property type="match status" value="1"/>
</dbReference>
<dbReference type="SUPFAM" id="SSF49899">
    <property type="entry name" value="Concanavalin A-like lectins/glucanases"/>
    <property type="match status" value="2"/>
</dbReference>
<feature type="domain" description="Sushi" evidence="5">
    <location>
        <begin position="551"/>
        <end position="612"/>
    </location>
</feature>
<dbReference type="SUPFAM" id="SSF49854">
    <property type="entry name" value="Spermadhesin, CUB domain"/>
    <property type="match status" value="3"/>
</dbReference>
<dbReference type="InterPro" id="IPR000436">
    <property type="entry name" value="Sushi_SCR_CCP_dom"/>
</dbReference>
<feature type="domain" description="Sushi" evidence="5">
    <location>
        <begin position="613"/>
        <end position="670"/>
    </location>
</feature>
<feature type="domain" description="MAM" evidence="4">
    <location>
        <begin position="672"/>
        <end position="829"/>
    </location>
</feature>
<dbReference type="Gene3D" id="2.60.120.290">
    <property type="entry name" value="Spermadhesin, CUB domain"/>
    <property type="match status" value="3"/>
</dbReference>
<dbReference type="PROSITE" id="PS50923">
    <property type="entry name" value="SUSHI"/>
    <property type="match status" value="3"/>
</dbReference>
<dbReference type="InterPro" id="IPR035914">
    <property type="entry name" value="Sperma_CUB_dom_sf"/>
</dbReference>
<dbReference type="SMART" id="SM00032">
    <property type="entry name" value="CCP"/>
    <property type="match status" value="4"/>
</dbReference>
<dbReference type="InterPro" id="IPR014716">
    <property type="entry name" value="Fibrinogen_a/b/g_C_1"/>
</dbReference>
<dbReference type="PROSITE" id="PS01180">
    <property type="entry name" value="CUB"/>
    <property type="match status" value="3"/>
</dbReference>
<dbReference type="Gene3D" id="2.10.70.10">
    <property type="entry name" value="Complement Module, domain 1"/>
    <property type="match status" value="4"/>
</dbReference>
<dbReference type="InterPro" id="IPR051560">
    <property type="entry name" value="MAM_domain-containing"/>
</dbReference>
<dbReference type="CDD" id="cd00087">
    <property type="entry name" value="FReD"/>
    <property type="match status" value="1"/>
</dbReference>
<feature type="domain" description="Sushi" evidence="5">
    <location>
        <begin position="283"/>
        <end position="345"/>
    </location>
</feature>
<dbReference type="KEGG" id="lak:106160162"/>
<organism evidence="7 8">
    <name type="scientific">Lingula anatina</name>
    <name type="common">Brachiopod</name>
    <name type="synonym">Lingula unguis</name>
    <dbReference type="NCBI Taxonomy" id="7574"/>
    <lineage>
        <taxon>Eukaryota</taxon>
        <taxon>Metazoa</taxon>
        <taxon>Spiralia</taxon>
        <taxon>Lophotrochozoa</taxon>
        <taxon>Brachiopoda</taxon>
        <taxon>Linguliformea</taxon>
        <taxon>Lingulata</taxon>
        <taxon>Lingulida</taxon>
        <taxon>Linguloidea</taxon>
        <taxon>Lingulidae</taxon>
        <taxon>Lingula</taxon>
    </lineage>
</organism>
<dbReference type="Pfam" id="PF00147">
    <property type="entry name" value="Fibrinogen_C"/>
    <property type="match status" value="1"/>
</dbReference>
<dbReference type="SMART" id="SM00137">
    <property type="entry name" value="MAM"/>
    <property type="match status" value="2"/>
</dbReference>
<sequence>MVMLMAGPKMIPRAMVHLDGKCSPHDHTEKIVNGATVMQISRSTIARLMWKELSQVRRMGVEIVMMITLAFPKLQRCLTRSCRSSCTHINMTRHQTRDHKLKMQGYLFLCLLLVGVQTLHAQSSWQCSFESNLCSFTSEGYGWTRLTGATGSSGTGPSGAYDGRYYMYTETSSPRRTGDRFKLVSKQFVKTGMCPTKLTFYYNMYGRTMGTFNVYARDVATNKNTLLFTRSGNLGSVWLLAQVDLPKELSKFKIVFEGIRGSDYYSDLAVDKISLRGLGDCVEFCSEPPAGTDQVTMVYNKVPFDSNVTYTCPEGLYMNNGTRNVTYRCDENGTWPITETPRCQADCPSYRLLNSTSGVIYSPNYPENYPVSQNCRWSILVPTGRSADCPSYRLLNSTSGVIYSPNYPENYPVSQNCRWSIVVPTGRSVRISFPVLQTEYDYDVLELYAGYNRRNLLATASGDIPPEPVKTNSSIVDVYWKSDMSNTDRGFTLMYNMTPCGIPKPPINGSIEIIEGLDVGDSITYQCRKGHDLVGKATAVCTLQGWNSPTPTCPPKSCGNLTAPANGYVSGGSLYSNRVSYSCQRGYMLKGDIYRMCTAEGVWSGASPTCEVTTCKQLQAPEFGKISGAENYVFGAKVKLSCRYGLKSGSLQRECSDGGYWTGYTTICKDPLECNFENGFCQYSLSGTQTWLRNRGRTSSSGTGPSVSNGYYAYIEASNGGNGTRTMTSQRFSLAKRCHLLQFAYNMNGADIGTLNVYLKTFAQTTSQTLVWSLSGDQGDVWETAKIVLPPKSGYHQIIFEASGVTEYRGDIAIDDINLTPGKSSDCSEFQSTKFPVVYTNGTAFQGCNASILVKPGTTQVVMSPRYPYPYPPNLSCLTHLYTARGYTLLVNVTDFSLQSPRNSFCQDSLAVTRLLPNATSSSKAVCDIELEKLGLSSFPTDQASLQKIATDGDELMFNFRTDDIESGNSGYKAYVSSVKASDYYPRDCSEDPADGSRIVEIWPDRAGGPFLALCDGPYTVIQQRLTGYVDFNRTWMEYALGFGRLREKGDFWLGNNKTYALTSQKRYKLRIEMTYFDYVSHPGTYVAEYSTFQLEDASNLFRLKIGGYNGTAGDSMYNTPESFGKLNGKAFGTYDRDSGKCAYDYGGGWWWDGCSYGALNNRYGNDDMCQKTWQCITWGTVHKDDPIRTTVMKLIPL</sequence>
<keyword evidence="2" id="KW-0768">Sushi</keyword>
<evidence type="ECO:0000259" key="6">
    <source>
        <dbReference type="PROSITE" id="PS51406"/>
    </source>
</evidence>
<feature type="domain" description="CUB" evidence="3">
    <location>
        <begin position="848"/>
        <end position="979"/>
    </location>
</feature>
<dbReference type="InterPro" id="IPR036056">
    <property type="entry name" value="Fibrinogen-like_C"/>
</dbReference>
<reference evidence="8" key="1">
    <citation type="submission" date="2025-08" db="UniProtKB">
        <authorList>
            <consortium name="RefSeq"/>
        </authorList>
    </citation>
    <scope>IDENTIFICATION</scope>
    <source>
        <tissue evidence="8">Gonads</tissue>
    </source>
</reference>
<evidence type="ECO:0000259" key="5">
    <source>
        <dbReference type="PROSITE" id="PS50923"/>
    </source>
</evidence>
<dbReference type="SMART" id="SM00042">
    <property type="entry name" value="CUB"/>
    <property type="match status" value="2"/>
</dbReference>
<dbReference type="InterPro" id="IPR000998">
    <property type="entry name" value="MAM_dom"/>
</dbReference>
<dbReference type="SUPFAM" id="SSF56496">
    <property type="entry name" value="Fibrinogen C-terminal domain-like"/>
    <property type="match status" value="1"/>
</dbReference>
<evidence type="ECO:0000313" key="7">
    <source>
        <dbReference type="Proteomes" id="UP000085678"/>
    </source>
</evidence>
<evidence type="ECO:0000256" key="2">
    <source>
        <dbReference type="PROSITE-ProRule" id="PRU00302"/>
    </source>
</evidence>
<dbReference type="CDD" id="cd00041">
    <property type="entry name" value="CUB"/>
    <property type="match status" value="1"/>
</dbReference>
<dbReference type="CDD" id="cd06263">
    <property type="entry name" value="MAM"/>
    <property type="match status" value="2"/>
</dbReference>
<dbReference type="InParanoid" id="A0A1S3I1J3"/>
<dbReference type="Gene3D" id="2.60.120.200">
    <property type="match status" value="2"/>
</dbReference>
<protein>
    <submittedName>
        <fullName evidence="8">MAM and LDL-receptor class A domain-containing protein 2</fullName>
    </submittedName>
</protein>
<dbReference type="Gene3D" id="3.90.215.10">
    <property type="entry name" value="Gamma Fibrinogen, chain A, domain 1"/>
    <property type="match status" value="1"/>
</dbReference>
<keyword evidence="1 2" id="KW-1015">Disulfide bond</keyword>
<dbReference type="Pfam" id="PF00431">
    <property type="entry name" value="CUB"/>
    <property type="match status" value="2"/>
</dbReference>
<evidence type="ECO:0000256" key="1">
    <source>
        <dbReference type="ARBA" id="ARBA00023157"/>
    </source>
</evidence>
<dbReference type="CDD" id="cd00033">
    <property type="entry name" value="CCP"/>
    <property type="match status" value="4"/>
</dbReference>
<feature type="domain" description="CUB" evidence="3">
    <location>
        <begin position="347"/>
        <end position="384"/>
    </location>
</feature>
<feature type="domain" description="MAM" evidence="4">
    <location>
        <begin position="125"/>
        <end position="283"/>
    </location>
</feature>
<dbReference type="Proteomes" id="UP000085678">
    <property type="component" value="Unplaced"/>
</dbReference>
<dbReference type="OrthoDB" id="6252953at2759"/>
<evidence type="ECO:0000313" key="8">
    <source>
        <dbReference type="RefSeq" id="XP_013392135.1"/>
    </source>
</evidence>
<dbReference type="RefSeq" id="XP_013392135.1">
    <property type="nucleotide sequence ID" value="XM_013536681.1"/>
</dbReference>
<name>A0A1S3I1J3_LINAN</name>
<dbReference type="GeneID" id="106160162"/>
<dbReference type="InterPro" id="IPR035976">
    <property type="entry name" value="Sushi/SCR/CCP_sf"/>
</dbReference>
<feature type="disulfide bond" evidence="2">
    <location>
        <begin position="583"/>
        <end position="610"/>
    </location>
</feature>
<accession>A0A1S3I1J3</accession>
<dbReference type="InterPro" id="IPR000859">
    <property type="entry name" value="CUB_dom"/>
</dbReference>
<dbReference type="GO" id="GO:0016020">
    <property type="term" value="C:membrane"/>
    <property type="evidence" value="ECO:0007669"/>
    <property type="project" value="InterPro"/>
</dbReference>
<keyword evidence="7" id="KW-1185">Reference proteome</keyword>
<evidence type="ECO:0000259" key="3">
    <source>
        <dbReference type="PROSITE" id="PS01180"/>
    </source>
</evidence>